<evidence type="ECO:0000256" key="2">
    <source>
        <dbReference type="SAM" id="Phobius"/>
    </source>
</evidence>
<sequence length="108" mass="11905">MFAIISPVAKSSTTPASSPSSSPRLRPRHLRRTSSDSTGWYLDADTPSLKDFEKRAQTLVKRIEKFLSRCATNVVMGLMSPAAVALFLFNPITLVLLIVLLIAMIGWK</sequence>
<feature type="compositionally biased region" description="Low complexity" evidence="1">
    <location>
        <begin position="1"/>
        <end position="24"/>
    </location>
</feature>
<keyword evidence="2" id="KW-0812">Transmembrane</keyword>
<dbReference type="GeneID" id="96009562"/>
<feature type="region of interest" description="Disordered" evidence="1">
    <location>
        <begin position="1"/>
        <end position="37"/>
    </location>
</feature>
<keyword evidence="2" id="KW-1133">Transmembrane helix</keyword>
<protein>
    <submittedName>
        <fullName evidence="3">Uncharacterized protein</fullName>
    </submittedName>
</protein>
<dbReference type="RefSeq" id="XP_069227132.1">
    <property type="nucleotide sequence ID" value="XM_069376724.1"/>
</dbReference>
<comment type="caution">
    <text evidence="3">The sequence shown here is derived from an EMBL/GenBank/DDBJ whole genome shotgun (WGS) entry which is preliminary data.</text>
</comment>
<dbReference type="Proteomes" id="UP000803884">
    <property type="component" value="Unassembled WGS sequence"/>
</dbReference>
<evidence type="ECO:0000313" key="3">
    <source>
        <dbReference type="EMBL" id="KAL1584026.1"/>
    </source>
</evidence>
<gene>
    <name evidence="3" type="ORF">WHR41_08120</name>
</gene>
<dbReference type="AlphaFoldDB" id="A0AB34KJ08"/>
<dbReference type="EMBL" id="JAAQHG020000029">
    <property type="protein sequence ID" value="KAL1584026.1"/>
    <property type="molecule type" value="Genomic_DNA"/>
</dbReference>
<name>A0AB34KJ08_9PEZI</name>
<organism evidence="3 4">
    <name type="scientific">Cladosporium halotolerans</name>
    <dbReference type="NCBI Taxonomy" id="1052096"/>
    <lineage>
        <taxon>Eukaryota</taxon>
        <taxon>Fungi</taxon>
        <taxon>Dikarya</taxon>
        <taxon>Ascomycota</taxon>
        <taxon>Pezizomycotina</taxon>
        <taxon>Dothideomycetes</taxon>
        <taxon>Dothideomycetidae</taxon>
        <taxon>Cladosporiales</taxon>
        <taxon>Cladosporiaceae</taxon>
        <taxon>Cladosporium</taxon>
    </lineage>
</organism>
<evidence type="ECO:0000256" key="1">
    <source>
        <dbReference type="SAM" id="MobiDB-lite"/>
    </source>
</evidence>
<accession>A0AB34KJ08</accession>
<keyword evidence="2" id="KW-0472">Membrane</keyword>
<feature type="transmembrane region" description="Helical" evidence="2">
    <location>
        <begin position="82"/>
        <end position="107"/>
    </location>
</feature>
<keyword evidence="4" id="KW-1185">Reference proteome</keyword>
<reference evidence="3 4" key="1">
    <citation type="journal article" date="2020" name="Microbiol. Resour. Announc.">
        <title>Draft Genome Sequence of a Cladosporium Species Isolated from the Mesophotic Ascidian Didemnum maculosum.</title>
        <authorList>
            <person name="Gioti A."/>
            <person name="Siaperas R."/>
            <person name="Nikolaivits E."/>
            <person name="Le Goff G."/>
            <person name="Ouazzani J."/>
            <person name="Kotoulas G."/>
            <person name="Topakas E."/>
        </authorList>
    </citation>
    <scope>NUCLEOTIDE SEQUENCE [LARGE SCALE GENOMIC DNA]</scope>
    <source>
        <strain evidence="3 4">TM138-S3</strain>
    </source>
</reference>
<evidence type="ECO:0000313" key="4">
    <source>
        <dbReference type="Proteomes" id="UP000803884"/>
    </source>
</evidence>
<proteinExistence type="predicted"/>